<dbReference type="RefSeq" id="WP_160847619.1">
    <property type="nucleotide sequence ID" value="NZ_WMEQ01000001.1"/>
</dbReference>
<dbReference type="EMBL" id="WMEQ01000001">
    <property type="protein sequence ID" value="MYL32317.1"/>
    <property type="molecule type" value="Genomic_DNA"/>
</dbReference>
<dbReference type="Proteomes" id="UP000468638">
    <property type="component" value="Unassembled WGS sequence"/>
</dbReference>
<comment type="caution">
    <text evidence="2">The sequence shown here is derived from an EMBL/GenBank/DDBJ whole genome shotgun (WGS) entry which is preliminary data.</text>
</comment>
<dbReference type="OrthoDB" id="1679483at2"/>
<feature type="transmembrane region" description="Helical" evidence="1">
    <location>
        <begin position="129"/>
        <end position="147"/>
    </location>
</feature>
<organism evidence="2 3">
    <name type="scientific">Pontibacillus yanchengensis</name>
    <dbReference type="NCBI Taxonomy" id="462910"/>
    <lineage>
        <taxon>Bacteria</taxon>
        <taxon>Bacillati</taxon>
        <taxon>Bacillota</taxon>
        <taxon>Bacilli</taxon>
        <taxon>Bacillales</taxon>
        <taxon>Bacillaceae</taxon>
        <taxon>Pontibacillus</taxon>
    </lineage>
</organism>
<dbReference type="NCBIfam" id="NF041644">
    <property type="entry name" value="CBO0543_fam"/>
    <property type="match status" value="1"/>
</dbReference>
<feature type="transmembrane region" description="Helical" evidence="1">
    <location>
        <begin position="159"/>
        <end position="176"/>
    </location>
</feature>
<keyword evidence="1" id="KW-0812">Transmembrane</keyword>
<keyword evidence="1" id="KW-0472">Membrane</keyword>
<evidence type="ECO:0000313" key="3">
    <source>
        <dbReference type="Proteomes" id="UP000468638"/>
    </source>
</evidence>
<dbReference type="AlphaFoldDB" id="A0A6I4ZVF6"/>
<feature type="transmembrane region" description="Helical" evidence="1">
    <location>
        <begin position="94"/>
        <end position="117"/>
    </location>
</feature>
<protein>
    <submittedName>
        <fullName evidence="2">Uncharacterized protein</fullName>
    </submittedName>
</protein>
<feature type="transmembrane region" description="Helical" evidence="1">
    <location>
        <begin position="64"/>
        <end position="88"/>
    </location>
</feature>
<feature type="transmembrane region" description="Helical" evidence="1">
    <location>
        <begin position="37"/>
        <end position="55"/>
    </location>
</feature>
<evidence type="ECO:0000256" key="1">
    <source>
        <dbReference type="SAM" id="Phobius"/>
    </source>
</evidence>
<accession>A0A6I4ZVF6</accession>
<sequence length="185" mass="22110">MDQQTYLEKNLEFYEKLTNMAKSKIPFWYENVLFTPHWWAGLALSTAPWIVWFLLSKKESRDRLLYSGFLVILLSSFLDFLGVKFGLWVYHYGLFPWIPAYAPWDCSLIPVIIMGLIEYKPHVSPLLKGLIYAFLTSFIGESISKYFHLYEELQWSSFYSFPIFFLIYLIAHWASLRTNYSHYRH</sequence>
<gene>
    <name evidence="2" type="ORF">GLW05_01690</name>
</gene>
<evidence type="ECO:0000313" key="2">
    <source>
        <dbReference type="EMBL" id="MYL32317.1"/>
    </source>
</evidence>
<reference evidence="2 3" key="1">
    <citation type="submission" date="2019-11" db="EMBL/GenBank/DDBJ databases">
        <title>Genome sequences of 17 halophilic strains isolated from different environments.</title>
        <authorList>
            <person name="Furrow R.E."/>
        </authorList>
    </citation>
    <scope>NUCLEOTIDE SEQUENCE [LARGE SCALE GENOMIC DNA]</scope>
    <source>
        <strain evidence="2 3">22514_16_FS</strain>
    </source>
</reference>
<proteinExistence type="predicted"/>
<dbReference type="InterPro" id="IPR048147">
    <property type="entry name" value="CBO0543-like"/>
</dbReference>
<keyword evidence="1" id="KW-1133">Transmembrane helix</keyword>
<name>A0A6I4ZVF6_9BACI</name>